<dbReference type="GO" id="GO:0006402">
    <property type="term" value="P:mRNA catabolic process"/>
    <property type="evidence" value="ECO:0007669"/>
    <property type="project" value="InterPro"/>
</dbReference>
<protein>
    <submittedName>
        <fullName evidence="3">RNA demethylase ALKB</fullName>
    </submittedName>
</protein>
<comment type="caution">
    <text evidence="3">The sequence shown here is derived from an EMBL/GenBank/DDBJ whole genome shotgun (WGS) entry which is preliminary data.</text>
</comment>
<feature type="compositionally biased region" description="Basic and acidic residues" evidence="2">
    <location>
        <begin position="167"/>
        <end position="190"/>
    </location>
</feature>
<sequence>MAMQQAAVVVPEKIPVQWYNHQQQPPHHQMDEREGFLMWLRGEFAAANAIIDALCHHLRTVGDLGEYDGVIGSIQQRRCNWNPILHMQQYFSVAEVVYALQQVGWRRQQRTVGLEGSARMGGGGKEFRRGGRGQRGSAEVHNFGGEVNGKDLNKGYAKSSLNVNEKLDGGEKAKVEDKEEKKELNEKSEADSLVTRQGSTQGAVHHADDVEGSCGVDASALALEEKRNLEVSPKTFVANEICDGKSVNIVEGMKLYEDLVDDSEISKLITLVNDLRAAGRRGQLQGQTFVISKRPMKGHGREMIQLGVPIADAPPEDEAASGASRKDLKTEPIPALLQDVIEKLLADQVVSTKPDSCIIDIFNEGDHSQPHFWPQWFGRPVCVLFLTECEMSFGRVITVDHPGDYRGALKLSLSPGSMLVMQGRSADFTRHAIPSLRKQRILVTLVKSQPKKINGADVQRFPSAAAPPSSWAPPPSRSPSHIRPVAAKHFGPVPPTGVLPAPTARQQLPPPNSIQPIFVPAPVATGIVFPAPVALPPAPAGCVTAPPRHPPVRLPVPGTGVFLPSQSSNNSSNQPTPTMASENTILETPAAVSEHHGVGKSNGIPESDVQVPKQECNGSTDQTSEGAAVAKEEEHDTHDPAETTHDPAETTEAV</sequence>
<dbReference type="PANTHER" id="PTHR31447:SF0">
    <property type="entry name" value="HYDROXYPROLINE-RICH GLYCOPROTEIN FAMILY PROTEIN"/>
    <property type="match status" value="1"/>
</dbReference>
<dbReference type="InterPro" id="IPR044842">
    <property type="entry name" value="ALKBH9B/ALKBH10B-like"/>
</dbReference>
<accession>A0AAE1Y408</accession>
<dbReference type="EMBL" id="JACGWO010000007">
    <property type="protein sequence ID" value="KAK4423356.1"/>
    <property type="molecule type" value="Genomic_DNA"/>
</dbReference>
<feature type="region of interest" description="Disordered" evidence="2">
    <location>
        <begin position="116"/>
        <end position="146"/>
    </location>
</feature>
<feature type="compositionally biased region" description="Basic and acidic residues" evidence="2">
    <location>
        <begin position="630"/>
        <end position="648"/>
    </location>
</feature>
<proteinExistence type="inferred from homology"/>
<reference evidence="3" key="1">
    <citation type="submission" date="2020-06" db="EMBL/GenBank/DDBJ databases">
        <authorList>
            <person name="Li T."/>
            <person name="Hu X."/>
            <person name="Zhang T."/>
            <person name="Song X."/>
            <person name="Zhang H."/>
            <person name="Dai N."/>
            <person name="Sheng W."/>
            <person name="Hou X."/>
            <person name="Wei L."/>
        </authorList>
    </citation>
    <scope>NUCLEOTIDE SEQUENCE</scope>
    <source>
        <strain evidence="3">3651</strain>
        <tissue evidence="3">Leaf</tissue>
    </source>
</reference>
<comment type="similarity">
    <text evidence="1">Belongs to the alkB family.</text>
</comment>
<feature type="region of interest" description="Disordered" evidence="2">
    <location>
        <begin position="591"/>
        <end position="654"/>
    </location>
</feature>
<dbReference type="AlphaFoldDB" id="A0AAE1Y408"/>
<dbReference type="GO" id="GO:0032451">
    <property type="term" value="F:demethylase activity"/>
    <property type="evidence" value="ECO:0007669"/>
    <property type="project" value="InterPro"/>
</dbReference>
<evidence type="ECO:0000256" key="1">
    <source>
        <dbReference type="ARBA" id="ARBA00007879"/>
    </source>
</evidence>
<evidence type="ECO:0000256" key="2">
    <source>
        <dbReference type="SAM" id="MobiDB-lite"/>
    </source>
</evidence>
<reference evidence="3" key="2">
    <citation type="journal article" date="2024" name="Plant">
        <title>Genomic evolution and insights into agronomic trait innovations of Sesamum species.</title>
        <authorList>
            <person name="Miao H."/>
            <person name="Wang L."/>
            <person name="Qu L."/>
            <person name="Liu H."/>
            <person name="Sun Y."/>
            <person name="Le M."/>
            <person name="Wang Q."/>
            <person name="Wei S."/>
            <person name="Zheng Y."/>
            <person name="Lin W."/>
            <person name="Duan Y."/>
            <person name="Cao H."/>
            <person name="Xiong S."/>
            <person name="Wang X."/>
            <person name="Wei L."/>
            <person name="Li C."/>
            <person name="Ma Q."/>
            <person name="Ju M."/>
            <person name="Zhao R."/>
            <person name="Li G."/>
            <person name="Mu C."/>
            <person name="Tian Q."/>
            <person name="Mei H."/>
            <person name="Zhang T."/>
            <person name="Gao T."/>
            <person name="Zhang H."/>
        </authorList>
    </citation>
    <scope>NUCLEOTIDE SEQUENCE</scope>
    <source>
        <strain evidence="3">3651</strain>
    </source>
</reference>
<dbReference type="SUPFAM" id="SSF51197">
    <property type="entry name" value="Clavaminate synthase-like"/>
    <property type="match status" value="1"/>
</dbReference>
<feature type="region of interest" description="Disordered" evidence="2">
    <location>
        <begin position="167"/>
        <end position="206"/>
    </location>
</feature>
<evidence type="ECO:0000313" key="4">
    <source>
        <dbReference type="Proteomes" id="UP001293254"/>
    </source>
</evidence>
<dbReference type="Proteomes" id="UP001293254">
    <property type="component" value="Unassembled WGS sequence"/>
</dbReference>
<organism evidence="3 4">
    <name type="scientific">Sesamum alatum</name>
    <dbReference type="NCBI Taxonomy" id="300844"/>
    <lineage>
        <taxon>Eukaryota</taxon>
        <taxon>Viridiplantae</taxon>
        <taxon>Streptophyta</taxon>
        <taxon>Embryophyta</taxon>
        <taxon>Tracheophyta</taxon>
        <taxon>Spermatophyta</taxon>
        <taxon>Magnoliopsida</taxon>
        <taxon>eudicotyledons</taxon>
        <taxon>Gunneridae</taxon>
        <taxon>Pentapetalae</taxon>
        <taxon>asterids</taxon>
        <taxon>lamiids</taxon>
        <taxon>Lamiales</taxon>
        <taxon>Pedaliaceae</taxon>
        <taxon>Sesamum</taxon>
    </lineage>
</organism>
<dbReference type="PANTHER" id="PTHR31447">
    <property type="entry name" value="HYDROXYPROLINE-RICH GLYCOPROTEIN FAMILY PROTEIN-RELATED"/>
    <property type="match status" value="1"/>
</dbReference>
<dbReference type="InterPro" id="IPR037151">
    <property type="entry name" value="AlkB-like_sf"/>
</dbReference>
<dbReference type="Gene3D" id="2.60.120.590">
    <property type="entry name" value="Alpha-ketoglutarate-dependent dioxygenase AlkB-like"/>
    <property type="match status" value="1"/>
</dbReference>
<name>A0AAE1Y408_9LAMI</name>
<gene>
    <name evidence="3" type="ORF">Salat_1918400</name>
</gene>
<keyword evidence="4" id="KW-1185">Reference proteome</keyword>
<feature type="compositionally biased region" description="Polar residues" evidence="2">
    <location>
        <begin position="616"/>
        <end position="625"/>
    </location>
</feature>
<dbReference type="GO" id="GO:0003729">
    <property type="term" value="F:mRNA binding"/>
    <property type="evidence" value="ECO:0007669"/>
    <property type="project" value="InterPro"/>
</dbReference>
<feature type="region of interest" description="Disordered" evidence="2">
    <location>
        <begin position="456"/>
        <end position="510"/>
    </location>
</feature>
<evidence type="ECO:0000313" key="3">
    <source>
        <dbReference type="EMBL" id="KAK4423356.1"/>
    </source>
</evidence>